<feature type="domain" description="Chitin-binding type-2" evidence="3">
    <location>
        <begin position="23"/>
        <end position="95"/>
    </location>
</feature>
<reference evidence="4" key="1">
    <citation type="submission" date="2018-04" db="EMBL/GenBank/DDBJ databases">
        <authorList>
            <person name="Go L.Y."/>
            <person name="Mitchell J.A."/>
        </authorList>
    </citation>
    <scope>NUCLEOTIDE SEQUENCE</scope>
    <source>
        <tissue evidence="4">Whole organism</tissue>
    </source>
</reference>
<evidence type="ECO:0000313" key="5">
    <source>
        <dbReference type="EMBL" id="SSX20827.1"/>
    </source>
</evidence>
<dbReference type="InterPro" id="IPR036508">
    <property type="entry name" value="Chitin-bd_dom_sf"/>
</dbReference>
<dbReference type="InterPro" id="IPR002557">
    <property type="entry name" value="Chitin-bd_dom"/>
</dbReference>
<feature type="compositionally biased region" description="Acidic residues" evidence="1">
    <location>
        <begin position="150"/>
        <end position="167"/>
    </location>
</feature>
<dbReference type="SMART" id="SM00494">
    <property type="entry name" value="ChtBD2"/>
    <property type="match status" value="1"/>
</dbReference>
<accession>A0A336LWY9</accession>
<evidence type="ECO:0000259" key="3">
    <source>
        <dbReference type="PROSITE" id="PS50940"/>
    </source>
</evidence>
<dbReference type="EMBL" id="UFQT01000144">
    <property type="protein sequence ID" value="SSX20827.1"/>
    <property type="molecule type" value="Genomic_DNA"/>
</dbReference>
<protein>
    <submittedName>
        <fullName evidence="5">CSON002660 protein</fullName>
    </submittedName>
</protein>
<gene>
    <name evidence="5" type="primary">CSON002660</name>
</gene>
<dbReference type="GO" id="GO:0008061">
    <property type="term" value="F:chitin binding"/>
    <property type="evidence" value="ECO:0007669"/>
    <property type="project" value="InterPro"/>
</dbReference>
<evidence type="ECO:0000313" key="4">
    <source>
        <dbReference type="EMBL" id="SSX00447.1"/>
    </source>
</evidence>
<dbReference type="Gene3D" id="2.170.140.10">
    <property type="entry name" value="Chitin binding domain"/>
    <property type="match status" value="1"/>
</dbReference>
<dbReference type="VEuPathDB" id="VectorBase:CSON002660"/>
<name>A0A336LWY9_CULSO</name>
<feature type="chain" id="PRO_5033343139" evidence="2">
    <location>
        <begin position="19"/>
        <end position="218"/>
    </location>
</feature>
<reference evidence="5" key="2">
    <citation type="submission" date="2018-07" db="EMBL/GenBank/DDBJ databases">
        <authorList>
            <person name="Quirk P.G."/>
            <person name="Krulwich T.A."/>
        </authorList>
    </citation>
    <scope>NUCLEOTIDE SEQUENCE</scope>
</reference>
<organism evidence="5">
    <name type="scientific">Culicoides sonorensis</name>
    <name type="common">Biting midge</name>
    <dbReference type="NCBI Taxonomy" id="179676"/>
    <lineage>
        <taxon>Eukaryota</taxon>
        <taxon>Metazoa</taxon>
        <taxon>Ecdysozoa</taxon>
        <taxon>Arthropoda</taxon>
        <taxon>Hexapoda</taxon>
        <taxon>Insecta</taxon>
        <taxon>Pterygota</taxon>
        <taxon>Neoptera</taxon>
        <taxon>Endopterygota</taxon>
        <taxon>Diptera</taxon>
        <taxon>Nematocera</taxon>
        <taxon>Chironomoidea</taxon>
        <taxon>Ceratopogonidae</taxon>
        <taxon>Ceratopogoninae</taxon>
        <taxon>Culicoides</taxon>
        <taxon>Monoculicoides</taxon>
    </lineage>
</organism>
<evidence type="ECO:0000256" key="1">
    <source>
        <dbReference type="SAM" id="MobiDB-lite"/>
    </source>
</evidence>
<dbReference type="PROSITE" id="PS50940">
    <property type="entry name" value="CHIT_BIND_II"/>
    <property type="match status" value="1"/>
</dbReference>
<dbReference type="EMBL" id="UFQS01000144">
    <property type="protein sequence ID" value="SSX00447.1"/>
    <property type="molecule type" value="Genomic_DNA"/>
</dbReference>
<dbReference type="Pfam" id="PF01607">
    <property type="entry name" value="CBM_14"/>
    <property type="match status" value="1"/>
</dbReference>
<dbReference type="SUPFAM" id="SSF57625">
    <property type="entry name" value="Invertebrate chitin-binding proteins"/>
    <property type="match status" value="1"/>
</dbReference>
<evidence type="ECO:0000256" key="2">
    <source>
        <dbReference type="SAM" id="SignalP"/>
    </source>
</evidence>
<feature type="region of interest" description="Disordered" evidence="1">
    <location>
        <begin position="137"/>
        <end position="176"/>
    </location>
</feature>
<proteinExistence type="predicted"/>
<dbReference type="GO" id="GO:0005576">
    <property type="term" value="C:extracellular region"/>
    <property type="evidence" value="ECO:0007669"/>
    <property type="project" value="InterPro"/>
</dbReference>
<dbReference type="AlphaFoldDB" id="A0A336LWY9"/>
<feature type="signal peptide" evidence="2">
    <location>
        <begin position="1"/>
        <end position="18"/>
    </location>
</feature>
<sequence>MNSFQIIFLIFMNKIVSGHVPSVLDCANPESYQDTGKFFPDDSNCNSYFQCSHGKLVRNFCPHMNDSMGNQIFILHWDRINNVCVWPEQVCDCRSSSFYDPQCYSKKGGVDMEIPSSTTEKTNLSASAVDITKKFGKRRKSSTTTTTEEAITEYDEEIDEDEEEDESTQTPNPMRLVPYKKFEIVSDVWENVKSKQEKSKNIPKLLKGSRFLPYDYDK</sequence>
<keyword evidence="2" id="KW-0732">Signal</keyword>